<protein>
    <recommendedName>
        <fullName evidence="3">Zeta toxin domain-containing protein</fullName>
    </recommendedName>
</protein>
<proteinExistence type="predicted"/>
<dbReference type="InterPro" id="IPR027417">
    <property type="entry name" value="P-loop_NTPase"/>
</dbReference>
<dbReference type="Gene3D" id="3.40.50.300">
    <property type="entry name" value="P-loop containing nucleotide triphosphate hydrolases"/>
    <property type="match status" value="1"/>
</dbReference>
<evidence type="ECO:0000313" key="4">
    <source>
        <dbReference type="EMBL" id="RMH94149.1"/>
    </source>
</evidence>
<dbReference type="RefSeq" id="WP_122100670.1">
    <property type="nucleotide sequence ID" value="NZ_RFLY01000003.1"/>
</dbReference>
<evidence type="ECO:0000259" key="3">
    <source>
        <dbReference type="Pfam" id="PF06414"/>
    </source>
</evidence>
<evidence type="ECO:0000313" key="5">
    <source>
        <dbReference type="Proteomes" id="UP000275012"/>
    </source>
</evidence>
<dbReference type="AlphaFoldDB" id="A0A3M2I3H4"/>
<dbReference type="InterPro" id="IPR010488">
    <property type="entry name" value="Zeta_toxin_domain"/>
</dbReference>
<dbReference type="GO" id="GO:0016301">
    <property type="term" value="F:kinase activity"/>
    <property type="evidence" value="ECO:0007669"/>
    <property type="project" value="InterPro"/>
</dbReference>
<evidence type="ECO:0000256" key="1">
    <source>
        <dbReference type="ARBA" id="ARBA00022741"/>
    </source>
</evidence>
<dbReference type="OrthoDB" id="9792687at2"/>
<comment type="caution">
    <text evidence="4">The sequence shown here is derived from an EMBL/GenBank/DDBJ whole genome shotgun (WGS) entry which is preliminary data.</text>
</comment>
<accession>A0A3M2I3H4</accession>
<dbReference type="EMBL" id="RFLY01000003">
    <property type="protein sequence ID" value="RMH94149.1"/>
    <property type="molecule type" value="Genomic_DNA"/>
</dbReference>
<keyword evidence="5" id="KW-1185">Reference proteome</keyword>
<evidence type="ECO:0000256" key="2">
    <source>
        <dbReference type="ARBA" id="ARBA00022840"/>
    </source>
</evidence>
<dbReference type="GO" id="GO:0005524">
    <property type="term" value="F:ATP binding"/>
    <property type="evidence" value="ECO:0007669"/>
    <property type="project" value="UniProtKB-KW"/>
</dbReference>
<gene>
    <name evidence="4" type="ORF">EBB59_03015</name>
</gene>
<keyword evidence="1" id="KW-0547">Nucleotide-binding</keyword>
<dbReference type="Pfam" id="PF06414">
    <property type="entry name" value="Zeta_toxin"/>
    <property type="match status" value="1"/>
</dbReference>
<feature type="domain" description="Zeta toxin" evidence="3">
    <location>
        <begin position="31"/>
        <end position="113"/>
    </location>
</feature>
<keyword evidence="2" id="KW-0067">ATP-binding</keyword>
<organism evidence="4 5">
    <name type="scientific">Solilutibacter pythonis</name>
    <dbReference type="NCBI Taxonomy" id="2483112"/>
    <lineage>
        <taxon>Bacteria</taxon>
        <taxon>Pseudomonadati</taxon>
        <taxon>Pseudomonadota</taxon>
        <taxon>Gammaproteobacteria</taxon>
        <taxon>Lysobacterales</taxon>
        <taxon>Lysobacteraceae</taxon>
        <taxon>Solilutibacter</taxon>
    </lineage>
</organism>
<sequence length="115" mass="12736">MNGLTGHLEPERHARILAERILPESGLRTANSYERPKAILLGGQPGSGKGGLVKSAKAEFFYNVVPIDPNELRNFHPQAKEFQRTHPYTWSGDTHPDASQWADELLEATVSGKKC</sequence>
<dbReference type="Proteomes" id="UP000275012">
    <property type="component" value="Unassembled WGS sequence"/>
</dbReference>
<name>A0A3M2I3H4_9GAMM</name>
<reference evidence="4 5" key="1">
    <citation type="submission" date="2018-10" db="EMBL/GenBank/DDBJ databases">
        <title>Proposal of Lysobacter pythonis sp. nov. isolated from royal pythons (Python regius).</title>
        <authorList>
            <person name="Hans-Juergen B."/>
            <person name="Huptas C."/>
            <person name="Sandra B."/>
            <person name="Igor L."/>
            <person name="Joachim S."/>
            <person name="Siegfried S."/>
            <person name="Mareike W."/>
            <person name="Peter K."/>
        </authorList>
    </citation>
    <scope>NUCLEOTIDE SEQUENCE [LARGE SCALE GENOMIC DNA]</scope>
    <source>
        <strain evidence="4 5">4284/11</strain>
    </source>
</reference>